<keyword evidence="5" id="KW-1185">Reference proteome</keyword>
<dbReference type="PROSITE" id="PS50275">
    <property type="entry name" value="SAC"/>
    <property type="match status" value="1"/>
</dbReference>
<dbReference type="OMA" id="YFWNRHL"/>
<feature type="region of interest" description="Disordered" evidence="1">
    <location>
        <begin position="127"/>
        <end position="185"/>
    </location>
</feature>
<protein>
    <submittedName>
        <fullName evidence="4">Putative syja_n domain-containing protein</fullName>
    </submittedName>
</protein>
<dbReference type="InterPro" id="IPR022158">
    <property type="entry name" value="Inositol_phosphatase"/>
</dbReference>
<reference evidence="5" key="1">
    <citation type="journal article" date="2013" name="Genome Announc.">
        <title>Draft genome sequence of the grapevine dieback fungus Eutypa lata UCR-EL1.</title>
        <authorList>
            <person name="Blanco-Ulate B."/>
            <person name="Rolshausen P.E."/>
            <person name="Cantu D."/>
        </authorList>
    </citation>
    <scope>NUCLEOTIDE SEQUENCE [LARGE SCALE GENOMIC DNA]</scope>
    <source>
        <strain evidence="5">UCR-EL1</strain>
    </source>
</reference>
<feature type="domain" description="HSac2" evidence="3">
    <location>
        <begin position="729"/>
        <end position="884"/>
    </location>
</feature>
<dbReference type="InterPro" id="IPR002013">
    <property type="entry name" value="SAC_dom"/>
</dbReference>
<dbReference type="GO" id="GO:0046856">
    <property type="term" value="P:phosphatidylinositol dephosphorylation"/>
    <property type="evidence" value="ECO:0007669"/>
    <property type="project" value="TreeGrafter"/>
</dbReference>
<dbReference type="KEGG" id="ela:UCREL1_7354"/>
<dbReference type="PANTHER" id="PTHR45662:SF7">
    <property type="entry name" value="SACI DOMAIN PROTEIN (AFU_ORTHOLOGUE AFUA_1G15890)"/>
    <property type="match status" value="1"/>
</dbReference>
<feature type="domain" description="SAC" evidence="2">
    <location>
        <begin position="292"/>
        <end position="659"/>
    </location>
</feature>
<feature type="region of interest" description="Disordered" evidence="1">
    <location>
        <begin position="965"/>
        <end position="1014"/>
    </location>
</feature>
<dbReference type="InterPro" id="IPR034753">
    <property type="entry name" value="hSac2"/>
</dbReference>
<dbReference type="OrthoDB" id="405996at2759"/>
<feature type="region of interest" description="Disordered" evidence="1">
    <location>
        <begin position="1"/>
        <end position="57"/>
    </location>
</feature>
<gene>
    <name evidence="4" type="ORF">UCREL1_7354</name>
</gene>
<evidence type="ECO:0000259" key="3">
    <source>
        <dbReference type="PROSITE" id="PS51791"/>
    </source>
</evidence>
<organism evidence="4 5">
    <name type="scientific">Eutypa lata (strain UCR-EL1)</name>
    <name type="common">Grapevine dieback disease fungus</name>
    <name type="synonym">Eutypa armeniacae</name>
    <dbReference type="NCBI Taxonomy" id="1287681"/>
    <lineage>
        <taxon>Eukaryota</taxon>
        <taxon>Fungi</taxon>
        <taxon>Dikarya</taxon>
        <taxon>Ascomycota</taxon>
        <taxon>Pezizomycotina</taxon>
        <taxon>Sordariomycetes</taxon>
        <taxon>Xylariomycetidae</taxon>
        <taxon>Xylariales</taxon>
        <taxon>Diatrypaceae</taxon>
        <taxon>Eutypa</taxon>
    </lineage>
</organism>
<feature type="compositionally biased region" description="Acidic residues" evidence="1">
    <location>
        <begin position="144"/>
        <end position="154"/>
    </location>
</feature>
<dbReference type="HOGENOM" id="CLU_006249_1_0_1"/>
<proteinExistence type="predicted"/>
<feature type="region of interest" description="Disordered" evidence="1">
    <location>
        <begin position="224"/>
        <end position="259"/>
    </location>
</feature>
<sequence>MNTSSLDGLVIQPLATKGQQTPQHQQQQRPSQPVKIKYGDGNVSSIPRDQIPDASRPNSSFEAFGIIGFFTVSRLSYLISITGREQVAQIRGFPVYVITDVALTPCTSQTEAEKAITHTSVQLRRAATAAAGKKSASNPLDSQTESDTESEVDDPSSSTRLSNDADDPGLQSDRETAEEIGDGGKKSSIAEDVIKNRGSYGRFAQKWFSRKGWQIDQKRNLLLSGTDEEDAQSDAADTTTTTTSSNQKEGADDNKDLSKTVVKENVGAPSAPSAGETMLPKLLRMAHIWFGTSRSFYYSYDVDLTRSLASRASAPKDLSLHKTVDSTFFWNRVLLKPFSNSAGESLLLPVMQGFVGQRSFIVDHDPPQCNSQLDDMEMNDMASGPTSPTGSPGIEDGPTKHRPSEKEFLITVVSRRSIKRAGLRYLRRGIDDEGYAANFVETEQLLSDSTWDPTLKLFSFVQVRGSIPLFFTQSPYSLKPLPVLQHSPEANFRAFKNHFDHMGKAYGSIQLVNLVERHGVESVIGNEYERNAEKFNEGLAKDSQPLAFEWFDFHSACRGMKFENVSLLLDTLGRKIEETGSTVERDGQAIRKQDGVLRTNCMDCLDRTNVCQSSFARFVLDLQLKEEGFDMSAQADQQNTWFNTLWADNGDAISKQYASTAAMKGDYTRTRKRDYRGMVNDLGLSLTRFYNGMVNDYFSQAAIDFFLGNVTSMVFDEFEATMMTKDPAVSVQRMRDQAIETSQKIAVENPDREDFIGGWTLLSPRASDTVRGAGPLEEVVLLLTDAALYLCRFDWKLDKVKSFERVDLTHVVGLRVGTYITSTISAADADAERNVGLLVTYEPGLRDVVRTNTRSLSNVVDPSDLQQQQQKGNKDNGGSSQGILSSIVAAGGNNSSGNQKKQSQQQQQNQKRRIIALKAPYARTSLSDAHHPTAGGGGHLTESEQVNAIAGEIERLVLSIKREFSAPKPRRRSRSRSSSANENEGEQEQMGSNDNNGGSGSRIESESESESSIIERGDIISLAEAKKSTGLLEQWGHSIKKLVWA</sequence>
<feature type="compositionally biased region" description="Low complexity" evidence="1">
    <location>
        <begin position="19"/>
        <end position="33"/>
    </location>
</feature>
<dbReference type="PANTHER" id="PTHR45662">
    <property type="entry name" value="PHOSPHATIDYLINOSITIDE PHOSPHATASE SAC1"/>
    <property type="match status" value="1"/>
</dbReference>
<evidence type="ECO:0000313" key="5">
    <source>
        <dbReference type="Proteomes" id="UP000012174"/>
    </source>
</evidence>
<feature type="region of interest" description="Disordered" evidence="1">
    <location>
        <begin position="371"/>
        <end position="402"/>
    </location>
</feature>
<dbReference type="eggNOG" id="KOG1890">
    <property type="taxonomic scope" value="Eukaryota"/>
</dbReference>
<feature type="compositionally biased region" description="Basic and acidic residues" evidence="1">
    <location>
        <begin position="172"/>
        <end position="185"/>
    </location>
</feature>
<dbReference type="EMBL" id="KB706803">
    <property type="protein sequence ID" value="EMR65660.1"/>
    <property type="molecule type" value="Genomic_DNA"/>
</dbReference>
<dbReference type="AlphaFoldDB" id="M7TG37"/>
<dbReference type="GO" id="GO:0043812">
    <property type="term" value="F:phosphatidylinositol-4-phosphate phosphatase activity"/>
    <property type="evidence" value="ECO:0007669"/>
    <property type="project" value="TreeGrafter"/>
</dbReference>
<evidence type="ECO:0000256" key="1">
    <source>
        <dbReference type="SAM" id="MobiDB-lite"/>
    </source>
</evidence>
<dbReference type="Pfam" id="PF02383">
    <property type="entry name" value="Syja_N"/>
    <property type="match status" value="1"/>
</dbReference>
<feature type="region of interest" description="Disordered" evidence="1">
    <location>
        <begin position="856"/>
        <end position="911"/>
    </location>
</feature>
<dbReference type="Pfam" id="PF12456">
    <property type="entry name" value="hSac2"/>
    <property type="match status" value="1"/>
</dbReference>
<evidence type="ECO:0000259" key="2">
    <source>
        <dbReference type="PROSITE" id="PS50275"/>
    </source>
</evidence>
<name>M7TG37_EUTLA</name>
<dbReference type="Proteomes" id="UP000012174">
    <property type="component" value="Unassembled WGS sequence"/>
</dbReference>
<feature type="compositionally biased region" description="Basic and acidic residues" evidence="1">
    <location>
        <begin position="249"/>
        <end position="259"/>
    </location>
</feature>
<evidence type="ECO:0000313" key="4">
    <source>
        <dbReference type="EMBL" id="EMR65660.1"/>
    </source>
</evidence>
<accession>M7TG37</accession>
<feature type="compositionally biased region" description="Low complexity" evidence="1">
    <location>
        <begin position="891"/>
        <end position="909"/>
    </location>
</feature>
<dbReference type="GO" id="GO:0005783">
    <property type="term" value="C:endoplasmic reticulum"/>
    <property type="evidence" value="ECO:0007669"/>
    <property type="project" value="TreeGrafter"/>
</dbReference>
<feature type="compositionally biased region" description="Low complexity" evidence="1">
    <location>
        <begin position="127"/>
        <end position="137"/>
    </location>
</feature>
<dbReference type="PROSITE" id="PS51791">
    <property type="entry name" value="HSAC2"/>
    <property type="match status" value="1"/>
</dbReference>
<feature type="compositionally biased region" description="Low complexity" evidence="1">
    <location>
        <begin position="233"/>
        <end position="245"/>
    </location>
</feature>